<evidence type="ECO:0000256" key="1">
    <source>
        <dbReference type="SAM" id="MobiDB-lite"/>
    </source>
</evidence>
<evidence type="ECO:0000313" key="2">
    <source>
        <dbReference type="EMBL" id="GCD93796.1"/>
    </source>
</evidence>
<dbReference type="Gene3D" id="1.10.490.10">
    <property type="entry name" value="Globins"/>
    <property type="match status" value="1"/>
</dbReference>
<dbReference type="InterPro" id="IPR012292">
    <property type="entry name" value="Globin/Proto"/>
</dbReference>
<name>A0A401YGP6_9ACTN</name>
<sequence>MTGPTGVPGHDTPRAGPPSTGADDGFGTNRAGEVPGPRPHGPFAYAGRVKPAHHTHLDLGLRATTESPAAGAGPAPEPAPHPDIETRADLETLLRRFYRAAFADPVIGAHFTEIAGTDLETHLPRITDFWDRALLRGADYRGDPLAIHRTLHEAAPLTARHFGRWLQLWRATVDGAHAGTRARRAKSQAERMAQAMLRHLPTPTTPTEHPQGGFIPLATLHLRHPKPTQAPPQDALTPKPTT</sequence>
<comment type="caution">
    <text evidence="2">The sequence shown here is derived from an EMBL/GenBank/DDBJ whole genome shotgun (WGS) entry which is preliminary data.</text>
</comment>
<feature type="region of interest" description="Disordered" evidence="1">
    <location>
        <begin position="1"/>
        <end position="46"/>
    </location>
</feature>
<dbReference type="AlphaFoldDB" id="A0A401YGP6"/>
<reference evidence="2 3" key="1">
    <citation type="submission" date="2018-12" db="EMBL/GenBank/DDBJ databases">
        <title>Draft genome sequence of Embleya hyalina NBRC 13850T.</title>
        <authorList>
            <person name="Komaki H."/>
            <person name="Hosoyama A."/>
            <person name="Kimura A."/>
            <person name="Ichikawa N."/>
            <person name="Tamura T."/>
        </authorList>
    </citation>
    <scope>NUCLEOTIDE SEQUENCE [LARGE SCALE GENOMIC DNA]</scope>
    <source>
        <strain evidence="2 3">NBRC 13850</strain>
    </source>
</reference>
<evidence type="ECO:0000313" key="3">
    <source>
        <dbReference type="Proteomes" id="UP000286931"/>
    </source>
</evidence>
<proteinExistence type="predicted"/>
<dbReference type="EMBL" id="BIFH01000014">
    <property type="protein sequence ID" value="GCD93796.1"/>
    <property type="molecule type" value="Genomic_DNA"/>
</dbReference>
<gene>
    <name evidence="2" type="ORF">EHYA_01447</name>
</gene>
<evidence type="ECO:0008006" key="4">
    <source>
        <dbReference type="Google" id="ProtNLM"/>
    </source>
</evidence>
<accession>A0A401YGP6</accession>
<dbReference type="CDD" id="cd08916">
    <property type="entry name" value="TrHb3_P"/>
    <property type="match status" value="1"/>
</dbReference>
<dbReference type="GO" id="GO:0020037">
    <property type="term" value="F:heme binding"/>
    <property type="evidence" value="ECO:0007669"/>
    <property type="project" value="InterPro"/>
</dbReference>
<dbReference type="SUPFAM" id="SSF46458">
    <property type="entry name" value="Globin-like"/>
    <property type="match status" value="1"/>
</dbReference>
<dbReference type="InterPro" id="IPR009050">
    <property type="entry name" value="Globin-like_sf"/>
</dbReference>
<dbReference type="Proteomes" id="UP000286931">
    <property type="component" value="Unassembled WGS sequence"/>
</dbReference>
<dbReference type="GO" id="GO:0019825">
    <property type="term" value="F:oxygen binding"/>
    <property type="evidence" value="ECO:0007669"/>
    <property type="project" value="InterPro"/>
</dbReference>
<organism evidence="2 3">
    <name type="scientific">Embleya hyalina</name>
    <dbReference type="NCBI Taxonomy" id="516124"/>
    <lineage>
        <taxon>Bacteria</taxon>
        <taxon>Bacillati</taxon>
        <taxon>Actinomycetota</taxon>
        <taxon>Actinomycetes</taxon>
        <taxon>Kitasatosporales</taxon>
        <taxon>Streptomycetaceae</taxon>
        <taxon>Embleya</taxon>
    </lineage>
</organism>
<keyword evidence="3" id="KW-1185">Reference proteome</keyword>
<protein>
    <recommendedName>
        <fullName evidence="4">Hemoglobin</fullName>
    </recommendedName>
</protein>